<dbReference type="SUPFAM" id="SSF52540">
    <property type="entry name" value="P-loop containing nucleoside triphosphate hydrolases"/>
    <property type="match status" value="1"/>
</dbReference>
<dbReference type="GO" id="GO:0006605">
    <property type="term" value="P:protein targeting"/>
    <property type="evidence" value="ECO:0007669"/>
    <property type="project" value="InterPro"/>
</dbReference>
<proteinExistence type="predicted"/>
<evidence type="ECO:0000313" key="6">
    <source>
        <dbReference type="Proteomes" id="UP000887578"/>
    </source>
</evidence>
<feature type="domain" description="Helicase C-terminal" evidence="4">
    <location>
        <begin position="227"/>
        <end position="411"/>
    </location>
</feature>
<dbReference type="InterPro" id="IPR000185">
    <property type="entry name" value="SecA"/>
</dbReference>
<evidence type="ECO:0000256" key="2">
    <source>
        <dbReference type="ARBA" id="ARBA00022927"/>
    </source>
</evidence>
<dbReference type="Gene3D" id="3.40.50.300">
    <property type="entry name" value="P-loop containing nucleotide triphosphate hydrolases"/>
    <property type="match status" value="2"/>
</dbReference>
<accession>A0A914QT27</accession>
<evidence type="ECO:0000256" key="1">
    <source>
        <dbReference type="ARBA" id="ARBA00022490"/>
    </source>
</evidence>
<keyword evidence="1" id="KW-0963">Cytoplasm</keyword>
<dbReference type="PROSITE" id="PS51196">
    <property type="entry name" value="SECA_MOTOR_DEAD"/>
    <property type="match status" value="1"/>
</dbReference>
<evidence type="ECO:0000259" key="5">
    <source>
        <dbReference type="PROSITE" id="PS51196"/>
    </source>
</evidence>
<keyword evidence="2" id="KW-0653">Protein transport</keyword>
<dbReference type="InterPro" id="IPR001650">
    <property type="entry name" value="Helicase_C-like"/>
</dbReference>
<protein>
    <submittedName>
        <fullName evidence="7">Uncharacterized protein</fullName>
    </submittedName>
</protein>
<evidence type="ECO:0000259" key="4">
    <source>
        <dbReference type="PROSITE" id="PS51194"/>
    </source>
</evidence>
<dbReference type="PROSITE" id="PS51194">
    <property type="entry name" value="HELICASE_CTER"/>
    <property type="match status" value="1"/>
</dbReference>
<dbReference type="InterPro" id="IPR027417">
    <property type="entry name" value="P-loop_NTPase"/>
</dbReference>
<sequence length="492" mass="56592">MTEILGITEMEVTVLKAELVRNSIINQEEDILLKKCDEIDLKLEKLNEILSSTLNLLKFVFHKLLSQERIPIPLHLHKFVKHHLKEFIKNAKLAMYMEEGIQYLVHMIASNDTISYEPKIIIIDQSTGVDMPSTQWSNGLQQFLQLKHGLRLTPVSLKAVYISSLKYFQKFKQIYGFSGTLGSRKERLQLYDKYNVDLKLVPSSLPNLFYEEPPIITTVKNGCKHSHVNKIFDSINKKLDDNRSVLIICESIKQVDELSAEIKEMAVKESDEEKALLFINATVYRRDYEKFEYGSGIKLPPRSIIFSTNLAGRGTNIILTDNLRQNGGLHVIVTFLPKNLRVEEQAFGRAARFGDPGSGQLIIHADNNNSYGNLTGFLQLKLLRNAQDNHKVETNYNYYEDEVDVEEKCFEIFAKHFRETKEKMEVAKVDKDEENLFLQDLLDRWALWADTYPHETLSPKERTKAVEKAAKDFPLPRFSDVVAPFSPLPPVI</sequence>
<dbReference type="GO" id="GO:0016020">
    <property type="term" value="C:membrane"/>
    <property type="evidence" value="ECO:0007669"/>
    <property type="project" value="InterPro"/>
</dbReference>
<reference evidence="7" key="1">
    <citation type="submission" date="2022-11" db="UniProtKB">
        <authorList>
            <consortium name="WormBaseParasite"/>
        </authorList>
    </citation>
    <scope>IDENTIFICATION</scope>
</reference>
<dbReference type="PANTHER" id="PTHR30612">
    <property type="entry name" value="SECA INNER MEMBRANE COMPONENT OF SEC PROTEIN SECRETION SYSTEM"/>
    <property type="match status" value="1"/>
</dbReference>
<organism evidence="6 7">
    <name type="scientific">Panagrolaimus davidi</name>
    <dbReference type="NCBI Taxonomy" id="227884"/>
    <lineage>
        <taxon>Eukaryota</taxon>
        <taxon>Metazoa</taxon>
        <taxon>Ecdysozoa</taxon>
        <taxon>Nematoda</taxon>
        <taxon>Chromadorea</taxon>
        <taxon>Rhabditida</taxon>
        <taxon>Tylenchina</taxon>
        <taxon>Panagrolaimomorpha</taxon>
        <taxon>Panagrolaimoidea</taxon>
        <taxon>Panagrolaimidae</taxon>
        <taxon>Panagrolaimus</taxon>
    </lineage>
</organism>
<keyword evidence="6" id="KW-1185">Reference proteome</keyword>
<keyword evidence="2" id="KW-0813">Transport</keyword>
<dbReference type="GO" id="GO:0017038">
    <property type="term" value="P:protein import"/>
    <property type="evidence" value="ECO:0007669"/>
    <property type="project" value="InterPro"/>
</dbReference>
<dbReference type="InterPro" id="IPR014018">
    <property type="entry name" value="SecA_motor_DEAD"/>
</dbReference>
<evidence type="ECO:0000313" key="7">
    <source>
        <dbReference type="WBParaSite" id="PDA_v2.g4814.t1"/>
    </source>
</evidence>
<dbReference type="Gene3D" id="3.90.1440.10">
    <property type="entry name" value="SecA, preprotein cross-linking domain"/>
    <property type="match status" value="1"/>
</dbReference>
<dbReference type="InterPro" id="IPR036670">
    <property type="entry name" value="SecA_X-link_sf"/>
</dbReference>
<dbReference type="SUPFAM" id="SSF81767">
    <property type="entry name" value="Pre-protein crosslinking domain of SecA"/>
    <property type="match status" value="1"/>
</dbReference>
<feature type="domain" description="SecA family profile" evidence="5">
    <location>
        <begin position="1"/>
        <end position="399"/>
    </location>
</feature>
<dbReference type="Proteomes" id="UP000887578">
    <property type="component" value="Unplaced"/>
</dbReference>
<evidence type="ECO:0000256" key="3">
    <source>
        <dbReference type="ARBA" id="ARBA00023010"/>
    </source>
</evidence>
<dbReference type="GO" id="GO:0005524">
    <property type="term" value="F:ATP binding"/>
    <property type="evidence" value="ECO:0007669"/>
    <property type="project" value="InterPro"/>
</dbReference>
<keyword evidence="3" id="KW-0811">Translocation</keyword>
<dbReference type="GO" id="GO:0006886">
    <property type="term" value="P:intracellular protein transport"/>
    <property type="evidence" value="ECO:0007669"/>
    <property type="project" value="InterPro"/>
</dbReference>
<dbReference type="WBParaSite" id="PDA_v2.g4814.t1">
    <property type="protein sequence ID" value="PDA_v2.g4814.t1"/>
    <property type="gene ID" value="PDA_v2.g4814"/>
</dbReference>
<dbReference type="PANTHER" id="PTHR30612:SF0">
    <property type="entry name" value="CHLOROPLAST PROTEIN-TRANSPORTING ATPASE"/>
    <property type="match status" value="1"/>
</dbReference>
<dbReference type="AlphaFoldDB" id="A0A914QT27"/>
<name>A0A914QT27_9BILA</name>